<dbReference type="Gene3D" id="1.20.120.1630">
    <property type="match status" value="1"/>
</dbReference>
<evidence type="ECO:0000256" key="1">
    <source>
        <dbReference type="ARBA" id="ARBA00004141"/>
    </source>
</evidence>
<gene>
    <name evidence="7" type="ORF">AWW68_01215</name>
</gene>
<dbReference type="Proteomes" id="UP000075606">
    <property type="component" value="Unassembled WGS sequence"/>
</dbReference>
<dbReference type="GO" id="GO:0016020">
    <property type="term" value="C:membrane"/>
    <property type="evidence" value="ECO:0007669"/>
    <property type="project" value="UniProtKB-SubCell"/>
</dbReference>
<evidence type="ECO:0000313" key="8">
    <source>
        <dbReference type="Proteomes" id="UP000075606"/>
    </source>
</evidence>
<name>A0A150XFA5_9BACT</name>
<keyword evidence="8" id="KW-1185">Reference proteome</keyword>
<feature type="domain" description="NnrU" evidence="6">
    <location>
        <begin position="7"/>
        <end position="164"/>
    </location>
</feature>
<feature type="transmembrane region" description="Helical" evidence="5">
    <location>
        <begin position="44"/>
        <end position="65"/>
    </location>
</feature>
<dbReference type="EMBL" id="LRPC01000001">
    <property type="protein sequence ID" value="KYG77419.1"/>
    <property type="molecule type" value="Genomic_DNA"/>
</dbReference>
<evidence type="ECO:0000256" key="3">
    <source>
        <dbReference type="ARBA" id="ARBA00022989"/>
    </source>
</evidence>
<keyword evidence="3 5" id="KW-1133">Transmembrane helix</keyword>
<dbReference type="AlphaFoldDB" id="A0A150XFA5"/>
<dbReference type="OrthoDB" id="9809773at2"/>
<dbReference type="Pfam" id="PF07298">
    <property type="entry name" value="NnrU"/>
    <property type="match status" value="1"/>
</dbReference>
<keyword evidence="4 5" id="KW-0472">Membrane</keyword>
<dbReference type="InterPro" id="IPR009915">
    <property type="entry name" value="NnrU_dom"/>
</dbReference>
<comment type="subcellular location">
    <subcellularLocation>
        <location evidence="1">Membrane</location>
        <topology evidence="1">Multi-pass membrane protein</topology>
    </subcellularLocation>
</comment>
<proteinExistence type="predicted"/>
<dbReference type="PANTHER" id="PTHR12714">
    <property type="entry name" value="PROTEIN-S ISOPRENYLCYSTEINE O-METHYLTRANSFERASE"/>
    <property type="match status" value="1"/>
</dbReference>
<accession>A0A150XFA5</accession>
<dbReference type="PANTHER" id="PTHR12714:SF9">
    <property type="entry name" value="PROTEIN-S-ISOPRENYLCYSTEINE O-METHYLTRANSFERASE"/>
    <property type="match status" value="1"/>
</dbReference>
<feature type="transmembrane region" description="Helical" evidence="5">
    <location>
        <begin position="6"/>
        <end position="23"/>
    </location>
</feature>
<dbReference type="RefSeq" id="WP_068215737.1">
    <property type="nucleotide sequence ID" value="NZ_CP139724.1"/>
</dbReference>
<sequence>MWLDHLILFLGWLLFYGIHSALATEKAKNALPIGPRAYRILYNLISFIFFLGLMLLGALIYNVLLFAPSPFSTYTGLMFAAAGLFIIKRAFRNYSLSAFLGFKKNLNEDLKTEGIQAYVRHPLYTGTLLLVIGYVLFNPQLSSLVILLALCIYLPFGIRWEEQKLIKMYGEAYLEYKKNVPALFPPIKLKRSA</sequence>
<feature type="transmembrane region" description="Helical" evidence="5">
    <location>
        <begin position="121"/>
        <end position="137"/>
    </location>
</feature>
<evidence type="ECO:0000259" key="6">
    <source>
        <dbReference type="Pfam" id="PF07298"/>
    </source>
</evidence>
<protein>
    <recommendedName>
        <fullName evidence="6">NnrU domain-containing protein</fullName>
    </recommendedName>
</protein>
<dbReference type="GO" id="GO:0016740">
    <property type="term" value="F:transferase activity"/>
    <property type="evidence" value="ECO:0007669"/>
    <property type="project" value="UniProtKB-ARBA"/>
</dbReference>
<keyword evidence="2 5" id="KW-0812">Transmembrane</keyword>
<evidence type="ECO:0000256" key="2">
    <source>
        <dbReference type="ARBA" id="ARBA00022692"/>
    </source>
</evidence>
<feature type="transmembrane region" description="Helical" evidence="5">
    <location>
        <begin position="143"/>
        <end position="160"/>
    </location>
</feature>
<evidence type="ECO:0000313" key="7">
    <source>
        <dbReference type="EMBL" id="KYG77419.1"/>
    </source>
</evidence>
<dbReference type="STRING" id="333140.AWW68_01215"/>
<reference evidence="7 8" key="1">
    <citation type="submission" date="2016-01" db="EMBL/GenBank/DDBJ databases">
        <title>Genome sequencing of Roseivirga spongicola UST030701-084.</title>
        <authorList>
            <person name="Selvaratnam C."/>
            <person name="Thevarajoo S."/>
            <person name="Goh K.M."/>
            <person name="Ee R."/>
            <person name="Chan K.-G."/>
            <person name="Chong C.S."/>
        </authorList>
    </citation>
    <scope>NUCLEOTIDE SEQUENCE [LARGE SCALE GENOMIC DNA]</scope>
    <source>
        <strain evidence="7 8">UST030701-084</strain>
    </source>
</reference>
<feature type="transmembrane region" description="Helical" evidence="5">
    <location>
        <begin position="71"/>
        <end position="87"/>
    </location>
</feature>
<evidence type="ECO:0000256" key="5">
    <source>
        <dbReference type="SAM" id="Phobius"/>
    </source>
</evidence>
<evidence type="ECO:0000256" key="4">
    <source>
        <dbReference type="ARBA" id="ARBA00023136"/>
    </source>
</evidence>
<comment type="caution">
    <text evidence="7">The sequence shown here is derived from an EMBL/GenBank/DDBJ whole genome shotgun (WGS) entry which is preliminary data.</text>
</comment>
<organism evidence="7 8">
    <name type="scientific">Roseivirga spongicola</name>
    <dbReference type="NCBI Taxonomy" id="333140"/>
    <lineage>
        <taxon>Bacteria</taxon>
        <taxon>Pseudomonadati</taxon>
        <taxon>Bacteroidota</taxon>
        <taxon>Cytophagia</taxon>
        <taxon>Cytophagales</taxon>
        <taxon>Roseivirgaceae</taxon>
        <taxon>Roseivirga</taxon>
    </lineage>
</organism>